<dbReference type="EMBL" id="CM039174">
    <property type="protein sequence ID" value="KAH9757907.1"/>
    <property type="molecule type" value="Genomic_DNA"/>
</dbReference>
<name>A0ACB8KU13_CITSI</name>
<proteinExistence type="predicted"/>
<protein>
    <submittedName>
        <fullName evidence="1">Gibberellin-regulated protein 9</fullName>
    </submittedName>
</protein>
<comment type="caution">
    <text evidence="1">The sequence shown here is derived from an EMBL/GenBank/DDBJ whole genome shotgun (WGS) entry which is preliminary data.</text>
</comment>
<gene>
    <name evidence="1" type="ORF">KPL71_016535</name>
</gene>
<reference evidence="2" key="1">
    <citation type="journal article" date="2023" name="Hortic. Res.">
        <title>A chromosome-level phased genome enabling allele-level studies in sweet orange: a case study on citrus Huanglongbing tolerance.</title>
        <authorList>
            <person name="Wu B."/>
            <person name="Yu Q."/>
            <person name="Deng Z."/>
            <person name="Duan Y."/>
            <person name="Luo F."/>
            <person name="Gmitter F. Jr."/>
        </authorList>
    </citation>
    <scope>NUCLEOTIDE SEQUENCE [LARGE SCALE GENOMIC DNA]</scope>
    <source>
        <strain evidence="2">cv. Valencia</strain>
    </source>
</reference>
<evidence type="ECO:0000313" key="1">
    <source>
        <dbReference type="EMBL" id="KAH9757907.1"/>
    </source>
</evidence>
<sequence length="143" mass="15833">MPAVSIHKKQSLTISLSLIITGCHFPVTIMKLFAVFVLVILFLQALAVVEASTMINNASNNLANRDGASDVLDIHKKHHPQKINCSQACNRRCKESSRKNMCHRACRTCCKRCHCVPPGTYGNKQACPCYASLRTHGNRPKCP</sequence>
<evidence type="ECO:0000313" key="2">
    <source>
        <dbReference type="Proteomes" id="UP000829398"/>
    </source>
</evidence>
<accession>A0ACB8KU13</accession>
<keyword evidence="2" id="KW-1185">Reference proteome</keyword>
<dbReference type="Proteomes" id="UP000829398">
    <property type="component" value="Chromosome 5"/>
</dbReference>
<organism evidence="1 2">
    <name type="scientific">Citrus sinensis</name>
    <name type="common">Sweet orange</name>
    <name type="synonym">Citrus aurantium var. sinensis</name>
    <dbReference type="NCBI Taxonomy" id="2711"/>
    <lineage>
        <taxon>Eukaryota</taxon>
        <taxon>Viridiplantae</taxon>
        <taxon>Streptophyta</taxon>
        <taxon>Embryophyta</taxon>
        <taxon>Tracheophyta</taxon>
        <taxon>Spermatophyta</taxon>
        <taxon>Magnoliopsida</taxon>
        <taxon>eudicotyledons</taxon>
        <taxon>Gunneridae</taxon>
        <taxon>Pentapetalae</taxon>
        <taxon>rosids</taxon>
        <taxon>malvids</taxon>
        <taxon>Sapindales</taxon>
        <taxon>Rutaceae</taxon>
        <taxon>Aurantioideae</taxon>
        <taxon>Citrus</taxon>
    </lineage>
</organism>